<dbReference type="InterPro" id="IPR000631">
    <property type="entry name" value="CARKD"/>
</dbReference>
<dbReference type="AlphaFoldDB" id="A0A5D0MKJ7"/>
<dbReference type="PROSITE" id="PS51385">
    <property type="entry name" value="YJEF_N"/>
    <property type="match status" value="1"/>
</dbReference>
<feature type="binding site" evidence="18">
    <location>
        <position position="137"/>
    </location>
    <ligand>
        <name>(6S)-NADPHX</name>
        <dbReference type="ChEBI" id="CHEBI:64076"/>
    </ligand>
</feature>
<feature type="domain" description="YjeF N-terminal" evidence="21">
    <location>
        <begin position="9"/>
        <end position="212"/>
    </location>
</feature>
<evidence type="ECO:0000256" key="9">
    <source>
        <dbReference type="ARBA" id="ARBA00022958"/>
    </source>
</evidence>
<dbReference type="HAMAP" id="MF_01965">
    <property type="entry name" value="NADHX_dehydratase"/>
    <property type="match status" value="1"/>
</dbReference>
<keyword evidence="6 17" id="KW-0547">Nucleotide-binding</keyword>
<feature type="domain" description="YjeF C-terminal" evidence="20">
    <location>
        <begin position="221"/>
        <end position="500"/>
    </location>
</feature>
<comment type="catalytic activity">
    <reaction evidence="2 18 19">
        <text>(6R)-NADPHX = (6S)-NADPHX</text>
        <dbReference type="Rhea" id="RHEA:32227"/>
        <dbReference type="ChEBI" id="CHEBI:64076"/>
        <dbReference type="ChEBI" id="CHEBI:64077"/>
        <dbReference type="EC" id="5.1.99.6"/>
    </reaction>
</comment>
<feature type="binding site" evidence="18">
    <location>
        <position position="155"/>
    </location>
    <ligand>
        <name>(6S)-NADPHX</name>
        <dbReference type="ChEBI" id="CHEBI:64076"/>
    </ligand>
</feature>
<comment type="function">
    <text evidence="17">Catalyzes the dehydration of the S-form of NAD(P)HX at the expense of ADP, which is converted to AMP. Together with NAD(P)HX epimerase, which catalyzes the epimerization of the S- and R-forms, the enzyme allows the repair of both epimers of NAD(P)HX, a damaged form of NAD(P)H that is a result of enzymatic or heat-dependent hydration.</text>
</comment>
<dbReference type="InterPro" id="IPR036652">
    <property type="entry name" value="YjeF_N_dom_sf"/>
</dbReference>
<feature type="binding site" evidence="18">
    <location>
        <begin position="57"/>
        <end position="61"/>
    </location>
    <ligand>
        <name>(6S)-NADPHX</name>
        <dbReference type="ChEBI" id="CHEBI:64076"/>
    </ligand>
</feature>
<keyword evidence="5 18" id="KW-0479">Metal-binding</keyword>
<name>A0A5D0MKJ7_FLESI</name>
<evidence type="ECO:0000256" key="19">
    <source>
        <dbReference type="PIRNR" id="PIRNR017184"/>
    </source>
</evidence>
<dbReference type="GO" id="GO:0005524">
    <property type="term" value="F:ATP binding"/>
    <property type="evidence" value="ECO:0007669"/>
    <property type="project" value="UniProtKB-UniRule"/>
</dbReference>
<protein>
    <recommendedName>
        <fullName evidence="19">Bifunctional NAD(P)H-hydrate repair enzyme</fullName>
    </recommendedName>
    <alternativeName>
        <fullName evidence="19">Nicotinamide nucleotide repair protein</fullName>
    </alternativeName>
    <domain>
        <recommendedName>
            <fullName evidence="19">ADP-dependent (S)-NAD(P)H-hydrate dehydratase</fullName>
            <ecNumber evidence="19">4.2.1.136</ecNumber>
        </recommendedName>
        <alternativeName>
            <fullName evidence="19">ADP-dependent NAD(P)HX dehydratase</fullName>
        </alternativeName>
    </domain>
    <domain>
        <recommendedName>
            <fullName evidence="19">NAD(P)H-hydrate epimerase</fullName>
            <ecNumber evidence="19">5.1.99.6</ecNumber>
        </recommendedName>
    </domain>
</protein>
<evidence type="ECO:0000256" key="6">
    <source>
        <dbReference type="ARBA" id="ARBA00022741"/>
    </source>
</evidence>
<keyword evidence="7 17" id="KW-0067">ATP-binding</keyword>
<comment type="cofactor">
    <cofactor evidence="18 19">
        <name>K(+)</name>
        <dbReference type="ChEBI" id="CHEBI:29103"/>
    </cofactor>
    <text evidence="18 19">Binds 1 potassium ion per subunit.</text>
</comment>
<keyword evidence="10 17" id="KW-0520">NAD</keyword>
<dbReference type="SUPFAM" id="SSF64153">
    <property type="entry name" value="YjeF N-terminal domain-like"/>
    <property type="match status" value="1"/>
</dbReference>
<dbReference type="Gene3D" id="3.40.1190.20">
    <property type="match status" value="1"/>
</dbReference>
<feature type="binding site" evidence="17">
    <location>
        <position position="374"/>
    </location>
    <ligand>
        <name>(6S)-NADPHX</name>
        <dbReference type="ChEBI" id="CHEBI:64076"/>
    </ligand>
</feature>
<keyword evidence="8 17" id="KW-0521">NADP</keyword>
<evidence type="ECO:0000256" key="11">
    <source>
        <dbReference type="ARBA" id="ARBA00023235"/>
    </source>
</evidence>
<dbReference type="SUPFAM" id="SSF53613">
    <property type="entry name" value="Ribokinase-like"/>
    <property type="match status" value="1"/>
</dbReference>
<evidence type="ECO:0000256" key="13">
    <source>
        <dbReference type="ARBA" id="ARBA00023268"/>
    </source>
</evidence>
<dbReference type="InterPro" id="IPR004443">
    <property type="entry name" value="YjeF_N_dom"/>
</dbReference>
<dbReference type="EC" id="5.1.99.6" evidence="19"/>
<evidence type="ECO:0000256" key="3">
    <source>
        <dbReference type="ARBA" id="ARBA00006001"/>
    </source>
</evidence>
<comment type="similarity">
    <text evidence="17">Belongs to the NnrD/CARKD family.</text>
</comment>
<dbReference type="EMBL" id="VSIV01000140">
    <property type="protein sequence ID" value="TYB33516.1"/>
    <property type="molecule type" value="Genomic_DNA"/>
</dbReference>
<dbReference type="GO" id="GO:0052856">
    <property type="term" value="F:NAD(P)HX epimerase activity"/>
    <property type="evidence" value="ECO:0007669"/>
    <property type="project" value="UniProtKB-UniRule"/>
</dbReference>
<dbReference type="Pfam" id="PF01256">
    <property type="entry name" value="Carb_kinase"/>
    <property type="match status" value="1"/>
</dbReference>
<feature type="binding site" evidence="18">
    <location>
        <position position="122"/>
    </location>
    <ligand>
        <name>K(+)</name>
        <dbReference type="ChEBI" id="CHEBI:29103"/>
    </ligand>
</feature>
<gene>
    <name evidence="18" type="primary">nnrE</name>
    <name evidence="17" type="synonym">nnrD</name>
    <name evidence="22" type="ORF">FXF49_06035</name>
</gene>
<dbReference type="NCBIfam" id="TIGR00197">
    <property type="entry name" value="yjeF_nterm"/>
    <property type="match status" value="1"/>
</dbReference>
<evidence type="ECO:0000256" key="2">
    <source>
        <dbReference type="ARBA" id="ARBA00000909"/>
    </source>
</evidence>
<evidence type="ECO:0000256" key="14">
    <source>
        <dbReference type="ARBA" id="ARBA00025153"/>
    </source>
</evidence>
<evidence type="ECO:0000256" key="15">
    <source>
        <dbReference type="ARBA" id="ARBA00048238"/>
    </source>
</evidence>
<keyword evidence="12 17" id="KW-0456">Lyase</keyword>
<dbReference type="InterPro" id="IPR029056">
    <property type="entry name" value="Ribokinase-like"/>
</dbReference>
<dbReference type="GO" id="GO:0046872">
    <property type="term" value="F:metal ion binding"/>
    <property type="evidence" value="ECO:0007669"/>
    <property type="project" value="UniProtKB-UniRule"/>
</dbReference>
<dbReference type="CDD" id="cd01171">
    <property type="entry name" value="YXKO-related"/>
    <property type="match status" value="1"/>
</dbReference>
<evidence type="ECO:0000313" key="23">
    <source>
        <dbReference type="Proteomes" id="UP000323337"/>
    </source>
</evidence>
<comment type="caution">
    <text evidence="22">The sequence shown here is derived from an EMBL/GenBank/DDBJ whole genome shotgun (WGS) entry which is preliminary data.</text>
</comment>
<dbReference type="InterPro" id="IPR030677">
    <property type="entry name" value="Nnr"/>
</dbReference>
<dbReference type="PROSITE" id="PS51383">
    <property type="entry name" value="YJEF_C_3"/>
    <property type="match status" value="1"/>
</dbReference>
<dbReference type="PANTHER" id="PTHR12592:SF0">
    <property type="entry name" value="ATP-DEPENDENT (S)-NAD(P)H-HYDRATE DEHYDRATASE"/>
    <property type="match status" value="1"/>
</dbReference>
<dbReference type="GO" id="GO:0052855">
    <property type="term" value="F:ADP-dependent NAD(P)H-hydrate dehydratase activity"/>
    <property type="evidence" value="ECO:0007669"/>
    <property type="project" value="UniProtKB-UniRule"/>
</dbReference>
<evidence type="ECO:0000259" key="20">
    <source>
        <dbReference type="PROSITE" id="PS51383"/>
    </source>
</evidence>
<feature type="binding site" evidence="17">
    <location>
        <position position="441"/>
    </location>
    <ligand>
        <name>(6S)-NADPHX</name>
        <dbReference type="ChEBI" id="CHEBI:64076"/>
    </ligand>
</feature>
<proteinExistence type="inferred from homology"/>
<keyword evidence="13" id="KW-0511">Multifunctional enzyme</keyword>
<dbReference type="PIRSF" id="PIRSF017184">
    <property type="entry name" value="Nnr"/>
    <property type="match status" value="1"/>
</dbReference>
<evidence type="ECO:0000256" key="4">
    <source>
        <dbReference type="ARBA" id="ARBA00009524"/>
    </source>
</evidence>
<feature type="binding site" evidence="17">
    <location>
        <position position="325"/>
    </location>
    <ligand>
        <name>(6S)-NADPHX</name>
        <dbReference type="ChEBI" id="CHEBI:64076"/>
    </ligand>
</feature>
<dbReference type="PANTHER" id="PTHR12592">
    <property type="entry name" value="ATP-DEPENDENT (S)-NAD(P)H-HYDRATE DEHYDRATASE FAMILY MEMBER"/>
    <property type="match status" value="1"/>
</dbReference>
<dbReference type="GO" id="GO:0110051">
    <property type="term" value="P:metabolite repair"/>
    <property type="evidence" value="ECO:0007669"/>
    <property type="project" value="TreeGrafter"/>
</dbReference>
<comment type="catalytic activity">
    <reaction evidence="1 18 19">
        <text>(6R)-NADHX = (6S)-NADHX</text>
        <dbReference type="Rhea" id="RHEA:32215"/>
        <dbReference type="ChEBI" id="CHEBI:64074"/>
        <dbReference type="ChEBI" id="CHEBI:64075"/>
        <dbReference type="EC" id="5.1.99.6"/>
    </reaction>
</comment>
<dbReference type="GO" id="GO:0046496">
    <property type="term" value="P:nicotinamide nucleotide metabolic process"/>
    <property type="evidence" value="ECO:0007669"/>
    <property type="project" value="UniProtKB-UniRule"/>
</dbReference>
<organism evidence="22 23">
    <name type="scientific">Flexistipes sinusarabici</name>
    <dbReference type="NCBI Taxonomy" id="2352"/>
    <lineage>
        <taxon>Bacteria</taxon>
        <taxon>Pseudomonadati</taxon>
        <taxon>Deferribacterota</taxon>
        <taxon>Deferribacteres</taxon>
        <taxon>Deferribacterales</taxon>
        <taxon>Flexistipitaceae</taxon>
        <taxon>Flexistipes</taxon>
    </lineage>
</organism>
<dbReference type="EC" id="4.2.1.136" evidence="19"/>
<comment type="cofactor">
    <cofactor evidence="17">
        <name>Mg(2+)</name>
        <dbReference type="ChEBI" id="CHEBI:18420"/>
    </cofactor>
</comment>
<dbReference type="Proteomes" id="UP000323337">
    <property type="component" value="Unassembled WGS sequence"/>
</dbReference>
<comment type="subunit">
    <text evidence="17">Homotetramer.</text>
</comment>
<evidence type="ECO:0000256" key="10">
    <source>
        <dbReference type="ARBA" id="ARBA00023027"/>
    </source>
</evidence>
<comment type="similarity">
    <text evidence="3 19">In the N-terminal section; belongs to the NnrE/AIBP family.</text>
</comment>
<feature type="binding site" evidence="18">
    <location>
        <begin position="126"/>
        <end position="132"/>
    </location>
    <ligand>
        <name>(6S)-NADPHX</name>
        <dbReference type="ChEBI" id="CHEBI:64076"/>
    </ligand>
</feature>
<dbReference type="HAMAP" id="MF_01966">
    <property type="entry name" value="NADHX_epimerase"/>
    <property type="match status" value="1"/>
</dbReference>
<evidence type="ECO:0000256" key="18">
    <source>
        <dbReference type="HAMAP-Rule" id="MF_01966"/>
    </source>
</evidence>
<evidence type="ECO:0000256" key="5">
    <source>
        <dbReference type="ARBA" id="ARBA00022723"/>
    </source>
</evidence>
<evidence type="ECO:0000256" key="8">
    <source>
        <dbReference type="ARBA" id="ARBA00022857"/>
    </source>
</evidence>
<reference evidence="22 23" key="1">
    <citation type="submission" date="2019-08" db="EMBL/GenBank/DDBJ databases">
        <title>Genomic characterization of a novel candidate phylum (ARYD3) from a high temperature, high salinity tertiary oil reservoir in north central Oklahoma, USA.</title>
        <authorList>
            <person name="Youssef N.H."/>
            <person name="Yadav A."/>
            <person name="Elshahed M.S."/>
        </authorList>
    </citation>
    <scope>NUCLEOTIDE SEQUENCE [LARGE SCALE GENOMIC DNA]</scope>
    <source>
        <strain evidence="22">ARYD1</strain>
    </source>
</reference>
<comment type="function">
    <text evidence="18">Catalyzes the epimerization of the S- and R-forms of NAD(P)HX, a damaged form of NAD(P)H that is a result of enzymatic or heat-dependent hydration. This is a prerequisite for the S-specific NAD(P)H-hydrate dehydratase to allow the repair of both epimers of NAD(P)HX.</text>
</comment>
<feature type="binding site" evidence="18">
    <location>
        <position position="58"/>
    </location>
    <ligand>
        <name>K(+)</name>
        <dbReference type="ChEBI" id="CHEBI:29103"/>
    </ligand>
</feature>
<dbReference type="NCBIfam" id="TIGR00196">
    <property type="entry name" value="yjeF_cterm"/>
    <property type="match status" value="1"/>
</dbReference>
<sequence length="504" mass="54608">MEILNSAQMANADKYTIEKIGIPSVVLMENAASGIAEVIKNLDVKKDKIAVFAGSGNNGGDGITLTRKCYDAGYKVDLYLTSSPEKLKGDPLLNYNILQYYPVCIFNAFEDNLPEDYDIIVDSIFGTGLSRPVEGKYKTLIKKLNELPGFKIAVDMPSGLADNTNAVLGECFRADVTVTMCRAKIPHKIYPAKKFCGKVKIVNISIPDFAVANVKPDIYEITEKNIEKLNIREPDSHKGKFGHAVIIGGSAGKTGAALMASKSCAKAGAGLTTTVIPSALNLAAEMGNPEVMSFPVGSGDYFRNNDAKEVTEFINDKTVAAIGPGMGRDDKAIEFIKQIIAATNLPLVIDADGLYGLDQNDFEKLRFRGIITPHIGEFARIVNKTNEEVINNKLELVREFSTNYGIVTVLKSADTIIGIPDGTILVLNTGTPALAKGGSGDCLTGLITSFVSQNCTLKNSAVYGAWILGKTAEHLTKKYNERTILTSDLIDNLWIEINELYRNN</sequence>
<comment type="similarity">
    <text evidence="18">Belongs to the NnrE/AIBP family.</text>
</comment>
<dbReference type="Pfam" id="PF03853">
    <property type="entry name" value="YjeF_N"/>
    <property type="match status" value="1"/>
</dbReference>
<evidence type="ECO:0000256" key="12">
    <source>
        <dbReference type="ARBA" id="ARBA00023239"/>
    </source>
</evidence>
<feature type="binding site" evidence="18">
    <location>
        <position position="158"/>
    </location>
    <ligand>
        <name>K(+)</name>
        <dbReference type="ChEBI" id="CHEBI:29103"/>
    </ligand>
</feature>
<keyword evidence="9 18" id="KW-0630">Potassium</keyword>
<accession>A0A5D0MKJ7</accession>
<feature type="binding site" evidence="17">
    <location>
        <begin position="411"/>
        <end position="415"/>
    </location>
    <ligand>
        <name>AMP</name>
        <dbReference type="ChEBI" id="CHEBI:456215"/>
    </ligand>
</feature>
<comment type="catalytic activity">
    <reaction evidence="16 17 19">
        <text>(6S)-NADPHX + ADP = AMP + phosphate + NADPH + H(+)</text>
        <dbReference type="Rhea" id="RHEA:32235"/>
        <dbReference type="ChEBI" id="CHEBI:15378"/>
        <dbReference type="ChEBI" id="CHEBI:43474"/>
        <dbReference type="ChEBI" id="CHEBI:57783"/>
        <dbReference type="ChEBI" id="CHEBI:64076"/>
        <dbReference type="ChEBI" id="CHEBI:456215"/>
        <dbReference type="ChEBI" id="CHEBI:456216"/>
        <dbReference type="EC" id="4.2.1.136"/>
    </reaction>
</comment>
<evidence type="ECO:0000313" key="22">
    <source>
        <dbReference type="EMBL" id="TYB33516.1"/>
    </source>
</evidence>
<comment type="similarity">
    <text evidence="4 19">In the C-terminal section; belongs to the NnrD/CARKD family.</text>
</comment>
<evidence type="ECO:0000256" key="16">
    <source>
        <dbReference type="ARBA" id="ARBA00049209"/>
    </source>
</evidence>
<keyword evidence="11 18" id="KW-0413">Isomerase</keyword>
<evidence type="ECO:0000256" key="7">
    <source>
        <dbReference type="ARBA" id="ARBA00022840"/>
    </source>
</evidence>
<comment type="catalytic activity">
    <reaction evidence="15 17 19">
        <text>(6S)-NADHX + ADP = AMP + phosphate + NADH + H(+)</text>
        <dbReference type="Rhea" id="RHEA:32223"/>
        <dbReference type="ChEBI" id="CHEBI:15378"/>
        <dbReference type="ChEBI" id="CHEBI:43474"/>
        <dbReference type="ChEBI" id="CHEBI:57945"/>
        <dbReference type="ChEBI" id="CHEBI:64074"/>
        <dbReference type="ChEBI" id="CHEBI:456215"/>
        <dbReference type="ChEBI" id="CHEBI:456216"/>
        <dbReference type="EC" id="4.2.1.136"/>
    </reaction>
</comment>
<evidence type="ECO:0000256" key="1">
    <source>
        <dbReference type="ARBA" id="ARBA00000013"/>
    </source>
</evidence>
<feature type="binding site" evidence="17">
    <location>
        <position position="256"/>
    </location>
    <ligand>
        <name>(6S)-NADPHX</name>
        <dbReference type="ChEBI" id="CHEBI:64076"/>
    </ligand>
</feature>
<dbReference type="Gene3D" id="3.40.50.10260">
    <property type="entry name" value="YjeF N-terminal domain"/>
    <property type="match status" value="1"/>
</dbReference>
<feature type="binding site" evidence="17">
    <location>
        <position position="440"/>
    </location>
    <ligand>
        <name>AMP</name>
        <dbReference type="ChEBI" id="CHEBI:456215"/>
    </ligand>
</feature>
<evidence type="ECO:0000259" key="21">
    <source>
        <dbReference type="PROSITE" id="PS51385"/>
    </source>
</evidence>
<comment type="function">
    <text evidence="14 19">Bifunctional enzyme that catalyzes the epimerization of the S- and R-forms of NAD(P)HX and the dehydration of the S-form of NAD(P)HX at the expense of ADP, which is converted to AMP. This allows the repair of both epimers of NAD(P)HX, a damaged form of NAD(P)H that is a result of enzymatic or heat-dependent hydration.</text>
</comment>
<evidence type="ECO:0000256" key="17">
    <source>
        <dbReference type="HAMAP-Rule" id="MF_01965"/>
    </source>
</evidence>